<dbReference type="AlphaFoldDB" id="A0A135UJD2"/>
<accession>A0A135UJD2</accession>
<name>A0A135UJD2_9PEZI</name>
<feature type="compositionally biased region" description="Pro residues" evidence="1">
    <location>
        <begin position="41"/>
        <end position="54"/>
    </location>
</feature>
<dbReference type="EMBL" id="JFFI01001379">
    <property type="protein sequence ID" value="KXH60495.1"/>
    <property type="molecule type" value="Genomic_DNA"/>
</dbReference>
<evidence type="ECO:0000313" key="3">
    <source>
        <dbReference type="Proteomes" id="UP000070121"/>
    </source>
</evidence>
<protein>
    <submittedName>
        <fullName evidence="2">Uncharacterized protein</fullName>
    </submittedName>
</protein>
<sequence>MSNPLNNTMRRRRRAQRRPAPGANQHISTHPRPPRSRPRQTSPPAPSEPTRPPP</sequence>
<organism evidence="2 3">
    <name type="scientific">Colletotrichum salicis</name>
    <dbReference type="NCBI Taxonomy" id="1209931"/>
    <lineage>
        <taxon>Eukaryota</taxon>
        <taxon>Fungi</taxon>
        <taxon>Dikarya</taxon>
        <taxon>Ascomycota</taxon>
        <taxon>Pezizomycotina</taxon>
        <taxon>Sordariomycetes</taxon>
        <taxon>Hypocreomycetidae</taxon>
        <taxon>Glomerellales</taxon>
        <taxon>Glomerellaceae</taxon>
        <taxon>Colletotrichum</taxon>
        <taxon>Colletotrichum acutatum species complex</taxon>
    </lineage>
</organism>
<reference evidence="2 3" key="1">
    <citation type="submission" date="2014-02" db="EMBL/GenBank/DDBJ databases">
        <title>The genome sequence of Colletotrichum salicis CBS 607.94.</title>
        <authorList>
            <person name="Baroncelli R."/>
            <person name="Thon M.R."/>
        </authorList>
    </citation>
    <scope>NUCLEOTIDE SEQUENCE [LARGE SCALE GENOMIC DNA]</scope>
    <source>
        <strain evidence="2 3">CBS 607.94</strain>
    </source>
</reference>
<evidence type="ECO:0000256" key="1">
    <source>
        <dbReference type="SAM" id="MobiDB-lite"/>
    </source>
</evidence>
<evidence type="ECO:0000313" key="2">
    <source>
        <dbReference type="EMBL" id="KXH60495.1"/>
    </source>
</evidence>
<feature type="region of interest" description="Disordered" evidence="1">
    <location>
        <begin position="1"/>
        <end position="54"/>
    </location>
</feature>
<dbReference type="Proteomes" id="UP000070121">
    <property type="component" value="Unassembled WGS sequence"/>
</dbReference>
<comment type="caution">
    <text evidence="2">The sequence shown here is derived from an EMBL/GenBank/DDBJ whole genome shotgun (WGS) entry which is preliminary data.</text>
</comment>
<gene>
    <name evidence="2" type="ORF">CSAL01_13733</name>
</gene>
<keyword evidence="3" id="KW-1185">Reference proteome</keyword>
<proteinExistence type="predicted"/>
<feature type="non-terminal residue" evidence="2">
    <location>
        <position position="54"/>
    </location>
</feature>